<dbReference type="InterPro" id="IPR001683">
    <property type="entry name" value="PX_dom"/>
</dbReference>
<sequence length="291" mass="33280">MQKDSVFFSPVISKEDREIIFFKKIEFMFIELTTTGKSKVQPKSGQSFVAYNVIITDGILQCQFAELYDSLKKLLNSRLPELPPNQMLGRFKSDFILARKNKLQQYINAIICLPVALQKRFVFFFCILVQTQIVCRWIIKKKMKVGLLEVRDRLKMMIESIDHKSFNAEQVSFGLTKIFDIVDCMCKKTSDSMTSGRRPSKRKDSTDTYGYTKTIKSSSYAHARSRTIDSAVSESALKDDVFDVEGLEMMTNINIKKSGNFEELTLLPHGDDSQECGMLLISIDDFADISN</sequence>
<dbReference type="EMBL" id="ASPP01002109">
    <property type="protein sequence ID" value="ETO34944.1"/>
    <property type="molecule type" value="Genomic_DNA"/>
</dbReference>
<name>X6PA63_RETFI</name>
<dbReference type="CDD" id="cd06093">
    <property type="entry name" value="PX_domain"/>
    <property type="match status" value="1"/>
</dbReference>
<gene>
    <name evidence="2" type="ORF">RFI_02130</name>
</gene>
<dbReference type="Pfam" id="PF00787">
    <property type="entry name" value="PX"/>
    <property type="match status" value="1"/>
</dbReference>
<organism evidence="2 3">
    <name type="scientific">Reticulomyxa filosa</name>
    <dbReference type="NCBI Taxonomy" id="46433"/>
    <lineage>
        <taxon>Eukaryota</taxon>
        <taxon>Sar</taxon>
        <taxon>Rhizaria</taxon>
        <taxon>Retaria</taxon>
        <taxon>Foraminifera</taxon>
        <taxon>Monothalamids</taxon>
        <taxon>Reticulomyxidae</taxon>
        <taxon>Reticulomyxa</taxon>
    </lineage>
</organism>
<feature type="domain" description="PX" evidence="1">
    <location>
        <begin position="63"/>
        <end position="120"/>
    </location>
</feature>
<dbReference type="SUPFAM" id="SSF64268">
    <property type="entry name" value="PX domain"/>
    <property type="match status" value="1"/>
</dbReference>
<accession>X6PA63</accession>
<comment type="caution">
    <text evidence="2">The sequence shown here is derived from an EMBL/GenBank/DDBJ whole genome shotgun (WGS) entry which is preliminary data.</text>
</comment>
<dbReference type="OrthoDB" id="93876at2759"/>
<dbReference type="Proteomes" id="UP000023152">
    <property type="component" value="Unassembled WGS sequence"/>
</dbReference>
<reference evidence="2 3" key="1">
    <citation type="journal article" date="2013" name="Curr. Biol.">
        <title>The Genome of the Foraminiferan Reticulomyxa filosa.</title>
        <authorList>
            <person name="Glockner G."/>
            <person name="Hulsmann N."/>
            <person name="Schleicher M."/>
            <person name="Noegel A.A."/>
            <person name="Eichinger L."/>
            <person name="Gallinger C."/>
            <person name="Pawlowski J."/>
            <person name="Sierra R."/>
            <person name="Euteneuer U."/>
            <person name="Pillet L."/>
            <person name="Moustafa A."/>
            <person name="Platzer M."/>
            <person name="Groth M."/>
            <person name="Szafranski K."/>
            <person name="Schliwa M."/>
        </authorList>
    </citation>
    <scope>NUCLEOTIDE SEQUENCE [LARGE SCALE GENOMIC DNA]</scope>
</reference>
<keyword evidence="3" id="KW-1185">Reference proteome</keyword>
<dbReference type="InterPro" id="IPR036871">
    <property type="entry name" value="PX_dom_sf"/>
</dbReference>
<dbReference type="Gene3D" id="3.30.1520.10">
    <property type="entry name" value="Phox-like domain"/>
    <property type="match status" value="1"/>
</dbReference>
<dbReference type="GO" id="GO:0035091">
    <property type="term" value="F:phosphatidylinositol binding"/>
    <property type="evidence" value="ECO:0007669"/>
    <property type="project" value="InterPro"/>
</dbReference>
<dbReference type="AlphaFoldDB" id="X6PA63"/>
<evidence type="ECO:0000313" key="2">
    <source>
        <dbReference type="EMBL" id="ETO34944.1"/>
    </source>
</evidence>
<evidence type="ECO:0000259" key="1">
    <source>
        <dbReference type="Pfam" id="PF00787"/>
    </source>
</evidence>
<protein>
    <recommendedName>
        <fullName evidence="1">PX domain-containing protein</fullName>
    </recommendedName>
</protein>
<proteinExistence type="predicted"/>
<evidence type="ECO:0000313" key="3">
    <source>
        <dbReference type="Proteomes" id="UP000023152"/>
    </source>
</evidence>